<feature type="domain" description="J" evidence="3">
    <location>
        <begin position="19"/>
        <end position="79"/>
    </location>
</feature>
<proteinExistence type="predicted"/>
<dbReference type="SUPFAM" id="SSF50494">
    <property type="entry name" value="Trypsin-like serine proteases"/>
    <property type="match status" value="1"/>
</dbReference>
<dbReference type="InterPro" id="IPR051201">
    <property type="entry name" value="Chloro_Bact_Ser_Proteases"/>
</dbReference>
<dbReference type="PANTHER" id="PTHR43343:SF3">
    <property type="entry name" value="PROTEASE DO-LIKE 8, CHLOROPLASTIC"/>
    <property type="match status" value="1"/>
</dbReference>
<dbReference type="PRINTS" id="PR00834">
    <property type="entry name" value="PROTEASES2C"/>
</dbReference>
<dbReference type="InterPro" id="IPR036869">
    <property type="entry name" value="J_dom_sf"/>
</dbReference>
<dbReference type="Pfam" id="PF13365">
    <property type="entry name" value="Trypsin_2"/>
    <property type="match status" value="1"/>
</dbReference>
<dbReference type="Pfam" id="PF00226">
    <property type="entry name" value="DnaJ"/>
    <property type="match status" value="1"/>
</dbReference>
<keyword evidence="5" id="KW-1185">Reference proteome</keyword>
<dbReference type="PROSITE" id="PS50076">
    <property type="entry name" value="DNAJ_2"/>
    <property type="match status" value="1"/>
</dbReference>
<dbReference type="PANTHER" id="PTHR43343">
    <property type="entry name" value="PEPTIDASE S12"/>
    <property type="match status" value="1"/>
</dbReference>
<reference evidence="4 5" key="1">
    <citation type="submission" date="2019-10" db="EMBL/GenBank/DDBJ databases">
        <title>Taxonomy of Antarctic Massilia spp.: description of Massilia rubra sp. nov., Massilia aquatica sp. nov., Massilia mucilaginosa sp. nov., Massilia frigida sp. nov. isolated from streams, lakes and regoliths.</title>
        <authorList>
            <person name="Holochova P."/>
            <person name="Sedlacek I."/>
            <person name="Kralova S."/>
            <person name="Maslanova I."/>
            <person name="Busse H.-J."/>
            <person name="Stankova E."/>
            <person name="Vrbovska V."/>
            <person name="Kovarovic V."/>
            <person name="Bartak M."/>
            <person name="Svec P."/>
            <person name="Pantucek R."/>
        </authorList>
    </citation>
    <scope>NUCLEOTIDE SEQUENCE [LARGE SCALE GENOMIC DNA]</scope>
    <source>
        <strain evidence="4 5">CCM 8695</strain>
    </source>
</reference>
<accession>A0ABX0NFC7</accession>
<organism evidence="4 5">
    <name type="scientific">Massilia frigida</name>
    <dbReference type="NCBI Taxonomy" id="2609281"/>
    <lineage>
        <taxon>Bacteria</taxon>
        <taxon>Pseudomonadati</taxon>
        <taxon>Pseudomonadota</taxon>
        <taxon>Betaproteobacteria</taxon>
        <taxon>Burkholderiales</taxon>
        <taxon>Oxalobacteraceae</taxon>
        <taxon>Telluria group</taxon>
        <taxon>Massilia</taxon>
    </lineage>
</organism>
<evidence type="ECO:0000256" key="1">
    <source>
        <dbReference type="ARBA" id="ARBA00022670"/>
    </source>
</evidence>
<dbReference type="Proteomes" id="UP000621455">
    <property type="component" value="Unassembled WGS sequence"/>
</dbReference>
<evidence type="ECO:0000313" key="5">
    <source>
        <dbReference type="Proteomes" id="UP000621455"/>
    </source>
</evidence>
<dbReference type="Gene3D" id="2.40.10.120">
    <property type="match status" value="1"/>
</dbReference>
<keyword evidence="1" id="KW-0645">Protease</keyword>
<sequence length="462" mass="48873">MIFTLSSSFLSETLHMKRTLYTILGVDPLASSEEIAAAYARLHAAFQSGSYDRNDWVLVREAYAVLSNTDKRAMYDRSQIAPPLTRSVEQAPSQQGFSLDWRYGLAAGLLVAGLVYFAKGRAPAAAPVVATTGATQGATPVLMQDSGGRTDQFAAQPQAMQAPAAGGSSGAMGMEDLFAKLSPYVARINMYKGSTLVGTGSGVALGGDAIITNCHVALAGSRLQVKLGQDSYEASVAVADEERDLCKLSVKGLSAPAVVIGASSEVRTGQRVIAIGAPHGLDLTISDGIVSSLRPLDGGTLIQTTAPVSPGSSGGGLFDSSGRLVGIVTFQMRTGQNLNFAAPAEWIGSMRTRSGGGLIGKMSAERAQDNPAQSAQNGDMVVGAWHCHDTIGGTSVLISFQDDRTLEMRYENRVSPGRWMYRDGQLAIQFANVADTLRVEELSRDKMILKFNVGQRLVCARR</sequence>
<evidence type="ECO:0000259" key="3">
    <source>
        <dbReference type="PROSITE" id="PS50076"/>
    </source>
</evidence>
<evidence type="ECO:0000313" key="4">
    <source>
        <dbReference type="EMBL" id="NHZ79195.1"/>
    </source>
</evidence>
<dbReference type="InterPro" id="IPR001940">
    <property type="entry name" value="Peptidase_S1C"/>
</dbReference>
<dbReference type="EMBL" id="WHJG01000006">
    <property type="protein sequence ID" value="NHZ79195.1"/>
    <property type="molecule type" value="Genomic_DNA"/>
</dbReference>
<keyword evidence="2" id="KW-0378">Hydrolase</keyword>
<evidence type="ECO:0000256" key="2">
    <source>
        <dbReference type="ARBA" id="ARBA00022801"/>
    </source>
</evidence>
<dbReference type="InterPro" id="IPR001623">
    <property type="entry name" value="DnaJ_domain"/>
</dbReference>
<dbReference type="Gene3D" id="1.10.287.110">
    <property type="entry name" value="DnaJ domain"/>
    <property type="match status" value="1"/>
</dbReference>
<gene>
    <name evidence="4" type="ORF">F2P44_07885</name>
</gene>
<comment type="caution">
    <text evidence="4">The sequence shown here is derived from an EMBL/GenBank/DDBJ whole genome shotgun (WGS) entry which is preliminary data.</text>
</comment>
<dbReference type="InterPro" id="IPR009003">
    <property type="entry name" value="Peptidase_S1_PA"/>
</dbReference>
<dbReference type="SUPFAM" id="SSF46565">
    <property type="entry name" value="Chaperone J-domain"/>
    <property type="match status" value="1"/>
</dbReference>
<protein>
    <submittedName>
        <fullName evidence="4">DnaJ domain-containing protein</fullName>
    </submittedName>
</protein>
<name>A0ABX0NFC7_9BURK</name>